<organism evidence="2">
    <name type="scientific">Hexamita inflata</name>
    <dbReference type="NCBI Taxonomy" id="28002"/>
    <lineage>
        <taxon>Eukaryota</taxon>
        <taxon>Metamonada</taxon>
        <taxon>Diplomonadida</taxon>
        <taxon>Hexamitidae</taxon>
        <taxon>Hexamitinae</taxon>
        <taxon>Hexamita</taxon>
    </lineage>
</organism>
<reference evidence="2" key="1">
    <citation type="submission" date="2023-06" db="EMBL/GenBank/DDBJ databases">
        <authorList>
            <person name="Kurt Z."/>
        </authorList>
    </citation>
    <scope>NUCLEOTIDE SEQUENCE</scope>
</reference>
<sequence length="231" mass="26843">MDSSNSQPSYLSMYIQYINSTPNIYGLKFRSKKASAQNQPTPQNPESQDTQNIKTQIPEQQPLINSSELPTIIEQFQLEHDTENNLSIIHYQKDNETICQNNNPVTLDHYNINRLIQAFQVHGMKAHQLISRELHLPVQLVQRQAQILFTKIEETTVSADEWEELSSIIDFWDTAQTGFYHSINQYQMIVNTFKAAFKVTRNQKFSVQYCCKKFGVDARLVNTLVRYECAF</sequence>
<feature type="region of interest" description="Disordered" evidence="1">
    <location>
        <begin position="32"/>
        <end position="52"/>
    </location>
</feature>
<feature type="compositionally biased region" description="Polar residues" evidence="1">
    <location>
        <begin position="34"/>
        <end position="52"/>
    </location>
</feature>
<evidence type="ECO:0000256" key="1">
    <source>
        <dbReference type="SAM" id="MobiDB-lite"/>
    </source>
</evidence>
<accession>A0AA86P4F1</accession>
<name>A0AA86P4F1_9EUKA</name>
<evidence type="ECO:0000313" key="2">
    <source>
        <dbReference type="EMBL" id="CAI9930486.1"/>
    </source>
</evidence>
<gene>
    <name evidence="2" type="ORF">HINF_LOCUS18131</name>
    <name evidence="3" type="ORF">HINF_LOCUS2761</name>
</gene>
<dbReference type="EMBL" id="CAXDID020000005">
    <property type="protein sequence ID" value="CAL5974254.1"/>
    <property type="molecule type" value="Genomic_DNA"/>
</dbReference>
<dbReference type="AlphaFoldDB" id="A0AA86P4F1"/>
<dbReference type="Proteomes" id="UP001642409">
    <property type="component" value="Unassembled WGS sequence"/>
</dbReference>
<keyword evidence="4" id="KW-1185">Reference proteome</keyword>
<proteinExistence type="predicted"/>
<protein>
    <submittedName>
        <fullName evidence="3">Hypothetical_protein</fullName>
    </submittedName>
</protein>
<evidence type="ECO:0000313" key="3">
    <source>
        <dbReference type="EMBL" id="CAL5974254.1"/>
    </source>
</evidence>
<comment type="caution">
    <text evidence="2">The sequence shown here is derived from an EMBL/GenBank/DDBJ whole genome shotgun (WGS) entry which is preliminary data.</text>
</comment>
<evidence type="ECO:0000313" key="4">
    <source>
        <dbReference type="Proteomes" id="UP001642409"/>
    </source>
</evidence>
<reference evidence="3 4" key="2">
    <citation type="submission" date="2024-07" db="EMBL/GenBank/DDBJ databases">
        <authorList>
            <person name="Akdeniz Z."/>
        </authorList>
    </citation>
    <scope>NUCLEOTIDE SEQUENCE [LARGE SCALE GENOMIC DNA]</scope>
</reference>
<dbReference type="EMBL" id="CATOUU010000464">
    <property type="protein sequence ID" value="CAI9930486.1"/>
    <property type="molecule type" value="Genomic_DNA"/>
</dbReference>